<evidence type="ECO:0000313" key="3">
    <source>
        <dbReference type="Proteomes" id="UP000243739"/>
    </source>
</evidence>
<keyword evidence="1" id="KW-0812">Transmembrane</keyword>
<comment type="caution">
    <text evidence="2">The sequence shown here is derived from an EMBL/GenBank/DDBJ whole genome shotgun (WGS) entry which is preliminary data.</text>
</comment>
<sequence>MGVIKGKGRNTQSKSLLKGSVGMGITAVLIFTFLFFFSQVYRRYLTINKSEVINKKSNVIYLQMDGSELILYKGKIKELIKDYHKFLAEMDIVVYSKSLFIGFINHHRKQSILEIPVKAIQSVRFEPNKITIQCLQEVAGTKKIIIKGASTQQLYTLSRKLNFILRRSKKASVI</sequence>
<reference evidence="2 3" key="1">
    <citation type="submission" date="2016-09" db="EMBL/GenBank/DDBJ databases">
        <title>Draft genome sequence for the type strain of Vulcanibacillus modesticaldus BR, a strictly anaerobic, moderately thermophilic, and nitrate-reducing bacterium from deep sea-hydrothermal vents of the Mid-Atlantic Ridge.</title>
        <authorList>
            <person name="Abin C.A."/>
            <person name="Hollibaugh J.T."/>
        </authorList>
    </citation>
    <scope>NUCLEOTIDE SEQUENCE [LARGE SCALE GENOMIC DNA]</scope>
    <source>
        <strain evidence="2 3">BR</strain>
    </source>
</reference>
<keyword evidence="3" id="KW-1185">Reference proteome</keyword>
<dbReference type="STRING" id="337097.BHF71_02155"/>
<dbReference type="EMBL" id="MIJF01000024">
    <property type="protein sequence ID" value="OEF99408.1"/>
    <property type="molecule type" value="Genomic_DNA"/>
</dbReference>
<name>A0A1D2YUM0_9BACI</name>
<evidence type="ECO:0000313" key="2">
    <source>
        <dbReference type="EMBL" id="OEF99408.1"/>
    </source>
</evidence>
<keyword evidence="1" id="KW-0472">Membrane</keyword>
<keyword evidence="1" id="KW-1133">Transmembrane helix</keyword>
<organism evidence="2 3">
    <name type="scientific">Vulcanibacillus modesticaldus</name>
    <dbReference type="NCBI Taxonomy" id="337097"/>
    <lineage>
        <taxon>Bacteria</taxon>
        <taxon>Bacillati</taxon>
        <taxon>Bacillota</taxon>
        <taxon>Bacilli</taxon>
        <taxon>Bacillales</taxon>
        <taxon>Bacillaceae</taxon>
        <taxon>Vulcanibacillus</taxon>
    </lineage>
</organism>
<feature type="transmembrane region" description="Helical" evidence="1">
    <location>
        <begin position="21"/>
        <end position="41"/>
    </location>
</feature>
<proteinExistence type="predicted"/>
<dbReference type="AlphaFoldDB" id="A0A1D2YUM0"/>
<gene>
    <name evidence="2" type="ORF">BHF71_02155</name>
</gene>
<dbReference type="Proteomes" id="UP000243739">
    <property type="component" value="Unassembled WGS sequence"/>
</dbReference>
<protein>
    <submittedName>
        <fullName evidence="2">Uncharacterized protein</fullName>
    </submittedName>
</protein>
<accession>A0A1D2YUM0</accession>
<evidence type="ECO:0000256" key="1">
    <source>
        <dbReference type="SAM" id="Phobius"/>
    </source>
</evidence>